<dbReference type="InterPro" id="IPR051542">
    <property type="entry name" value="Hydrogenase_cytochrome"/>
</dbReference>
<evidence type="ECO:0000259" key="7">
    <source>
        <dbReference type="Pfam" id="PF01292"/>
    </source>
</evidence>
<keyword evidence="5 6" id="KW-0472">Membrane</keyword>
<evidence type="ECO:0000256" key="6">
    <source>
        <dbReference type="SAM" id="Phobius"/>
    </source>
</evidence>
<evidence type="ECO:0000256" key="2">
    <source>
        <dbReference type="ARBA" id="ARBA00022475"/>
    </source>
</evidence>
<organism evidence="8 9">
    <name type="scientific">Pseudomonas phytophila</name>
    <dbReference type="NCBI Taxonomy" id="2867264"/>
    <lineage>
        <taxon>Bacteria</taxon>
        <taxon>Pseudomonadati</taxon>
        <taxon>Pseudomonadota</taxon>
        <taxon>Gammaproteobacteria</taxon>
        <taxon>Pseudomonadales</taxon>
        <taxon>Pseudomonadaceae</taxon>
        <taxon>Pseudomonas</taxon>
    </lineage>
</organism>
<dbReference type="PANTHER" id="PTHR30485:SF2">
    <property type="entry name" value="BLL0597 PROTEIN"/>
    <property type="match status" value="1"/>
</dbReference>
<comment type="subcellular location">
    <subcellularLocation>
        <location evidence="1">Cell membrane</location>
        <topology evidence="1">Multi-pass membrane protein</topology>
    </subcellularLocation>
</comment>
<keyword evidence="4 6" id="KW-1133">Transmembrane helix</keyword>
<feature type="transmembrane region" description="Helical" evidence="6">
    <location>
        <begin position="12"/>
        <end position="31"/>
    </location>
</feature>
<protein>
    <submittedName>
        <fullName evidence="8">Cytochrome b/b6 domain-containing protein</fullName>
    </submittedName>
</protein>
<reference evidence="8" key="1">
    <citation type="submission" date="2021-08" db="EMBL/GenBank/DDBJ databases">
        <title>Complete genome sequence of Pseudomonas phytophila.</title>
        <authorList>
            <person name="Weir B.S."/>
            <person name="Templeton M.D."/>
            <person name="Arshed S."/>
            <person name="Andersen M.T."/>
            <person name="Jayaraman J."/>
        </authorList>
    </citation>
    <scope>NUCLEOTIDE SEQUENCE</scope>
    <source>
        <strain evidence="8">ICMP 23753</strain>
    </source>
</reference>
<accession>A0ABY6FH76</accession>
<dbReference type="Pfam" id="PF01292">
    <property type="entry name" value="Ni_hydr_CYTB"/>
    <property type="match status" value="1"/>
</dbReference>
<evidence type="ECO:0000256" key="4">
    <source>
        <dbReference type="ARBA" id="ARBA00022989"/>
    </source>
</evidence>
<feature type="transmembrane region" description="Helical" evidence="6">
    <location>
        <begin position="37"/>
        <end position="58"/>
    </location>
</feature>
<evidence type="ECO:0000313" key="9">
    <source>
        <dbReference type="Proteomes" id="UP001063228"/>
    </source>
</evidence>
<evidence type="ECO:0000256" key="1">
    <source>
        <dbReference type="ARBA" id="ARBA00004651"/>
    </source>
</evidence>
<proteinExistence type="predicted"/>
<keyword evidence="9" id="KW-1185">Reference proteome</keyword>
<dbReference type="InterPro" id="IPR016174">
    <property type="entry name" value="Di-haem_cyt_TM"/>
</dbReference>
<evidence type="ECO:0000313" key="8">
    <source>
        <dbReference type="EMBL" id="UXZ97283.1"/>
    </source>
</evidence>
<dbReference type="EMBL" id="CP081201">
    <property type="protein sequence ID" value="UXZ97283.1"/>
    <property type="molecule type" value="Genomic_DNA"/>
</dbReference>
<evidence type="ECO:0000256" key="5">
    <source>
        <dbReference type="ARBA" id="ARBA00023136"/>
    </source>
</evidence>
<keyword evidence="3 6" id="KW-0812">Transmembrane</keyword>
<evidence type="ECO:0000256" key="3">
    <source>
        <dbReference type="ARBA" id="ARBA00022692"/>
    </source>
</evidence>
<name>A0ABY6FH76_9PSED</name>
<sequence length="181" mass="20721">MSRPTLRLWDPLVRLFHISLAGVFVANYFFNEAGDDWHVWLGYYAVAWLVVRVVWGFIGPRSARWSDFWPTPARLRAHVSSLLRRQPEHRLGHSPLGALVMVLMMVMIFGIGLTGWLMTEVDALWGADWPQQIHETLADGLAWVVCLHIAAALFESYQVKDNLPLSMITGRRRPLADESRD</sequence>
<keyword evidence="2" id="KW-1003">Cell membrane</keyword>
<dbReference type="PANTHER" id="PTHR30485">
    <property type="entry name" value="NI/FE-HYDROGENASE 1 B-TYPE CYTOCHROME SUBUNIT"/>
    <property type="match status" value="1"/>
</dbReference>
<dbReference type="Proteomes" id="UP001063228">
    <property type="component" value="Chromosome"/>
</dbReference>
<dbReference type="InterPro" id="IPR011577">
    <property type="entry name" value="Cyt_b561_bac/Ni-Hgenase"/>
</dbReference>
<feature type="domain" description="Cytochrome b561 bacterial/Ni-hydrogenase" evidence="7">
    <location>
        <begin position="9"/>
        <end position="170"/>
    </location>
</feature>
<dbReference type="RefSeq" id="WP_099270999.1">
    <property type="nucleotide sequence ID" value="NZ_CP081201.1"/>
</dbReference>
<dbReference type="Gene3D" id="1.20.950.20">
    <property type="entry name" value="Transmembrane di-heme cytochromes, Chain C"/>
    <property type="match status" value="1"/>
</dbReference>
<gene>
    <name evidence="8" type="ORF">K3169_05120</name>
</gene>
<dbReference type="SUPFAM" id="SSF81342">
    <property type="entry name" value="Transmembrane di-heme cytochromes"/>
    <property type="match status" value="1"/>
</dbReference>
<feature type="transmembrane region" description="Helical" evidence="6">
    <location>
        <begin position="96"/>
        <end position="117"/>
    </location>
</feature>